<sequence>MQMHLFFLECQPPKLQTCVIGRPIGIGVQGLADAFVLLGMPFDLIPLRSRAAADAIKFTAMLKEQKKKKKKTIRRRWHRWFAL</sequence>
<gene>
    <name evidence="1" type="ORF">DY000_02020293</name>
</gene>
<proteinExistence type="predicted"/>
<dbReference type="Proteomes" id="UP000266723">
    <property type="component" value="Unassembled WGS sequence"/>
</dbReference>
<evidence type="ECO:0000313" key="1">
    <source>
        <dbReference type="EMBL" id="KAF3591525.1"/>
    </source>
</evidence>
<keyword evidence="2" id="KW-1185">Reference proteome</keyword>
<organism evidence="1 2">
    <name type="scientific">Brassica cretica</name>
    <name type="common">Mustard</name>
    <dbReference type="NCBI Taxonomy" id="69181"/>
    <lineage>
        <taxon>Eukaryota</taxon>
        <taxon>Viridiplantae</taxon>
        <taxon>Streptophyta</taxon>
        <taxon>Embryophyta</taxon>
        <taxon>Tracheophyta</taxon>
        <taxon>Spermatophyta</taxon>
        <taxon>Magnoliopsida</taxon>
        <taxon>eudicotyledons</taxon>
        <taxon>Gunneridae</taxon>
        <taxon>Pentapetalae</taxon>
        <taxon>rosids</taxon>
        <taxon>malvids</taxon>
        <taxon>Brassicales</taxon>
        <taxon>Brassicaceae</taxon>
        <taxon>Brassiceae</taxon>
        <taxon>Brassica</taxon>
    </lineage>
</organism>
<comment type="caution">
    <text evidence="1">The sequence shown here is derived from an EMBL/GenBank/DDBJ whole genome shotgun (WGS) entry which is preliminary data.</text>
</comment>
<name>A0ABQ7E4P5_BRACR</name>
<evidence type="ECO:0000313" key="2">
    <source>
        <dbReference type="Proteomes" id="UP000266723"/>
    </source>
</evidence>
<dbReference type="EMBL" id="QGKV02000299">
    <property type="protein sequence ID" value="KAF3591525.1"/>
    <property type="molecule type" value="Genomic_DNA"/>
</dbReference>
<reference evidence="1 2" key="1">
    <citation type="journal article" date="2020" name="BMC Genomics">
        <title>Intraspecific diversification of the crop wild relative Brassica cretica Lam. using demographic model selection.</title>
        <authorList>
            <person name="Kioukis A."/>
            <person name="Michalopoulou V.A."/>
            <person name="Briers L."/>
            <person name="Pirintsos S."/>
            <person name="Studholme D.J."/>
            <person name="Pavlidis P."/>
            <person name="Sarris P.F."/>
        </authorList>
    </citation>
    <scope>NUCLEOTIDE SEQUENCE [LARGE SCALE GENOMIC DNA]</scope>
    <source>
        <strain evidence="2">cv. PFS-1207/04</strain>
    </source>
</reference>
<dbReference type="Gene3D" id="3.20.70.20">
    <property type="match status" value="1"/>
</dbReference>
<accession>A0ABQ7E4P5</accession>
<protein>
    <submittedName>
        <fullName evidence="1">Uncharacterized protein</fullName>
    </submittedName>
</protein>
<dbReference type="SUPFAM" id="SSF51998">
    <property type="entry name" value="PFL-like glycyl radical enzymes"/>
    <property type="match status" value="1"/>
</dbReference>